<evidence type="ECO:0000313" key="2">
    <source>
        <dbReference type="Proteomes" id="UP001153404"/>
    </source>
</evidence>
<dbReference type="Proteomes" id="UP001153404">
    <property type="component" value="Unassembled WGS sequence"/>
</dbReference>
<evidence type="ECO:0000313" key="1">
    <source>
        <dbReference type="EMBL" id="MDG0810595.1"/>
    </source>
</evidence>
<dbReference type="EMBL" id="JAPDIA010000003">
    <property type="protein sequence ID" value="MDG0810595.1"/>
    <property type="molecule type" value="Genomic_DNA"/>
</dbReference>
<organism evidence="1 2">
    <name type="scientific">Cohnella rhizosphaerae</name>
    <dbReference type="NCBI Taxonomy" id="1457232"/>
    <lineage>
        <taxon>Bacteria</taxon>
        <taxon>Bacillati</taxon>
        <taxon>Bacillota</taxon>
        <taxon>Bacilli</taxon>
        <taxon>Bacillales</taxon>
        <taxon>Paenibacillaceae</taxon>
        <taxon>Cohnella</taxon>
    </lineage>
</organism>
<reference evidence="1" key="1">
    <citation type="submission" date="2022-10" db="EMBL/GenBank/DDBJ databases">
        <title>Comparative genomic analysis of Cohnella hashimotonis sp. nov., isolated from the International Space Station.</title>
        <authorList>
            <person name="Simpson A."/>
            <person name="Venkateswaran K."/>
        </authorList>
    </citation>
    <scope>NUCLEOTIDE SEQUENCE</scope>
    <source>
        <strain evidence="1">DSM 28161</strain>
    </source>
</reference>
<sequence>MKKKYRKMMFFSILLVAIIIVTYAYLTNSSDNSALARESMSTAESAVHEVLPIGETKKQEGFSSKEELAEWSVNKQSELQLSIAKQLKLESQNVKIVLGSVSNVKDAEGYYDLTGSMVLRTELTYDETTMENLVEDIINSVTNDAKLDARISKEVIMITNANGDVLYPSK</sequence>
<dbReference type="RefSeq" id="WP_277532513.1">
    <property type="nucleotide sequence ID" value="NZ_JAPDIA010000003.1"/>
</dbReference>
<keyword evidence="2" id="KW-1185">Reference proteome</keyword>
<accession>A0A9X4QTD6</accession>
<protein>
    <submittedName>
        <fullName evidence="1">Uncharacterized protein</fullName>
    </submittedName>
</protein>
<gene>
    <name evidence="1" type="ORF">OMP40_15400</name>
</gene>
<comment type="caution">
    <text evidence="1">The sequence shown here is derived from an EMBL/GenBank/DDBJ whole genome shotgun (WGS) entry which is preliminary data.</text>
</comment>
<proteinExistence type="predicted"/>
<dbReference type="AlphaFoldDB" id="A0A9X4QTD6"/>
<name>A0A9X4QTD6_9BACL</name>